<organism evidence="1 2">
    <name type="scientific">Nelumbo nucifera</name>
    <name type="common">Sacred lotus</name>
    <dbReference type="NCBI Taxonomy" id="4432"/>
    <lineage>
        <taxon>Eukaryota</taxon>
        <taxon>Viridiplantae</taxon>
        <taxon>Streptophyta</taxon>
        <taxon>Embryophyta</taxon>
        <taxon>Tracheophyta</taxon>
        <taxon>Spermatophyta</taxon>
        <taxon>Magnoliopsida</taxon>
        <taxon>Proteales</taxon>
        <taxon>Nelumbonaceae</taxon>
        <taxon>Nelumbo</taxon>
    </lineage>
</organism>
<evidence type="ECO:0000313" key="1">
    <source>
        <dbReference type="EMBL" id="DAD34433.1"/>
    </source>
</evidence>
<dbReference type="EMBL" id="DUZY01000004">
    <property type="protein sequence ID" value="DAD34433.1"/>
    <property type="molecule type" value="Genomic_DNA"/>
</dbReference>
<keyword evidence="2" id="KW-1185">Reference proteome</keyword>
<comment type="caution">
    <text evidence="1">The sequence shown here is derived from an EMBL/GenBank/DDBJ whole genome shotgun (WGS) entry which is preliminary data.</text>
</comment>
<protein>
    <submittedName>
        <fullName evidence="1">Uncharacterized protein</fullName>
    </submittedName>
</protein>
<dbReference type="AlphaFoldDB" id="A0A822YQM8"/>
<gene>
    <name evidence="1" type="ORF">HUJ06_005073</name>
</gene>
<evidence type="ECO:0000313" key="2">
    <source>
        <dbReference type="Proteomes" id="UP000607653"/>
    </source>
</evidence>
<name>A0A822YQM8_NELNU</name>
<reference evidence="1 2" key="1">
    <citation type="journal article" date="2020" name="Mol. Biol. Evol.">
        <title>Distinct Expression and Methylation Patterns for Genes with Different Fates following a Single Whole-Genome Duplication in Flowering Plants.</title>
        <authorList>
            <person name="Shi T."/>
            <person name="Rahmani R.S."/>
            <person name="Gugger P.F."/>
            <person name="Wang M."/>
            <person name="Li H."/>
            <person name="Zhang Y."/>
            <person name="Li Z."/>
            <person name="Wang Q."/>
            <person name="Van de Peer Y."/>
            <person name="Marchal K."/>
            <person name="Chen J."/>
        </authorList>
    </citation>
    <scope>NUCLEOTIDE SEQUENCE [LARGE SCALE GENOMIC DNA]</scope>
    <source>
        <tissue evidence="1">Leaf</tissue>
    </source>
</reference>
<sequence length="105" mass="12302">MVFNPYLVLNKDGEIDEHRSGFEPRSFIVLLKKKVNTDLVLNQIYCESKLEPAIPHYNSGKPSTFLPWWKEQKEIEEEEEEIVDGSDHRILRTTWVKTKLQSVTA</sequence>
<accession>A0A822YQM8</accession>
<dbReference type="Proteomes" id="UP000607653">
    <property type="component" value="Unassembled WGS sequence"/>
</dbReference>
<proteinExistence type="predicted"/>